<dbReference type="Proteomes" id="UP000744980">
    <property type="component" value="Unassembled WGS sequence"/>
</dbReference>
<dbReference type="SUPFAM" id="SSF50486">
    <property type="entry name" value="FMT C-terminal domain-like"/>
    <property type="match status" value="1"/>
</dbReference>
<dbReference type="Gene3D" id="3.10.300.10">
    <property type="entry name" value="Methylpurine-DNA glycosylase (MPG)"/>
    <property type="match status" value="1"/>
</dbReference>
<proteinExistence type="inferred from homology"/>
<evidence type="ECO:0000256" key="4">
    <source>
        <dbReference type="ARBA" id="ARBA00023204"/>
    </source>
</evidence>
<dbReference type="PANTHER" id="PTHR10429">
    <property type="entry name" value="DNA-3-METHYLADENINE GLYCOSYLASE"/>
    <property type="match status" value="1"/>
</dbReference>
<comment type="caution">
    <text evidence="6">The sequence shown here is derived from an EMBL/GenBank/DDBJ whole genome shotgun (WGS) entry which is preliminary data.</text>
</comment>
<dbReference type="EMBL" id="WXFA01000011">
    <property type="protein sequence ID" value="MBM3092858.1"/>
    <property type="molecule type" value="Genomic_DNA"/>
</dbReference>
<dbReference type="GO" id="GO:0003677">
    <property type="term" value="F:DNA binding"/>
    <property type="evidence" value="ECO:0007669"/>
    <property type="project" value="InterPro"/>
</dbReference>
<comment type="similarity">
    <text evidence="1 5">Belongs to the DNA glycosylase MPG family.</text>
</comment>
<dbReference type="RefSeq" id="WP_113567621.1">
    <property type="nucleotide sequence ID" value="NZ_CP083373.1"/>
</dbReference>
<keyword evidence="2 5" id="KW-0227">DNA damage</keyword>
<keyword evidence="7" id="KW-1185">Reference proteome</keyword>
<dbReference type="NCBIfam" id="NF002003">
    <property type="entry name" value="PRK00802.1-3"/>
    <property type="match status" value="1"/>
</dbReference>
<evidence type="ECO:0000256" key="5">
    <source>
        <dbReference type="HAMAP-Rule" id="MF_00527"/>
    </source>
</evidence>
<organism evidence="6 7">
    <name type="scientific">Ensifer canadensis</name>
    <dbReference type="NCBI Taxonomy" id="555315"/>
    <lineage>
        <taxon>Bacteria</taxon>
        <taxon>Pseudomonadati</taxon>
        <taxon>Pseudomonadota</taxon>
        <taxon>Alphaproteobacteria</taxon>
        <taxon>Hyphomicrobiales</taxon>
        <taxon>Rhizobiaceae</taxon>
        <taxon>Sinorhizobium/Ensifer group</taxon>
        <taxon>Ensifer</taxon>
    </lineage>
</organism>
<dbReference type="GO" id="GO:0003905">
    <property type="term" value="F:alkylbase DNA N-glycosylase activity"/>
    <property type="evidence" value="ECO:0007669"/>
    <property type="project" value="InterPro"/>
</dbReference>
<dbReference type="InterPro" id="IPR003180">
    <property type="entry name" value="MPG"/>
</dbReference>
<dbReference type="AlphaFoldDB" id="A0AAW4FL80"/>
<sequence length="194" mass="20619">MSHAFFNRYAVDVAKALIGTVLEVDGVGGIIVETEAYTIEDPASHSHKGPTKRNASMFAAAGNAYVYRSYGLHWCLNFVCEAGSAVLIRAIEPTTGIESMRQRRSGANTFLLCAGPGRLCQALAVSQEFDGLSLFSAPFRLSAGSSAVEVCRGPRVGISKAVDLPWRFGARGSGFLSRSFPDPTVLSEIDAPAS</sequence>
<evidence type="ECO:0000256" key="3">
    <source>
        <dbReference type="ARBA" id="ARBA00022801"/>
    </source>
</evidence>
<dbReference type="NCBIfam" id="TIGR00567">
    <property type="entry name" value="3mg"/>
    <property type="match status" value="1"/>
</dbReference>
<evidence type="ECO:0000256" key="1">
    <source>
        <dbReference type="ARBA" id="ARBA00009232"/>
    </source>
</evidence>
<keyword evidence="6" id="KW-0326">Glycosidase</keyword>
<keyword evidence="4 5" id="KW-0234">DNA repair</keyword>
<gene>
    <name evidence="6" type="ORF">GFB56_18915</name>
</gene>
<dbReference type="CDD" id="cd00540">
    <property type="entry name" value="AAG"/>
    <property type="match status" value="1"/>
</dbReference>
<name>A0AAW4FL80_9HYPH</name>
<accession>A0AAW4FL80</accession>
<dbReference type="InterPro" id="IPR011034">
    <property type="entry name" value="Formyl_transferase-like_C_sf"/>
</dbReference>
<dbReference type="GO" id="GO:0006284">
    <property type="term" value="P:base-excision repair"/>
    <property type="evidence" value="ECO:0007669"/>
    <property type="project" value="InterPro"/>
</dbReference>
<dbReference type="HAMAP" id="MF_00527">
    <property type="entry name" value="3MGH"/>
    <property type="match status" value="1"/>
</dbReference>
<dbReference type="EC" id="3.2.2.-" evidence="5"/>
<evidence type="ECO:0000256" key="2">
    <source>
        <dbReference type="ARBA" id="ARBA00022763"/>
    </source>
</evidence>
<dbReference type="Pfam" id="PF02245">
    <property type="entry name" value="Pur_DNA_glyco"/>
    <property type="match status" value="1"/>
</dbReference>
<dbReference type="PANTHER" id="PTHR10429:SF0">
    <property type="entry name" value="DNA-3-METHYLADENINE GLYCOSYLASE"/>
    <property type="match status" value="1"/>
</dbReference>
<keyword evidence="3 5" id="KW-0378">Hydrolase</keyword>
<evidence type="ECO:0000313" key="6">
    <source>
        <dbReference type="EMBL" id="MBM3092858.1"/>
    </source>
</evidence>
<dbReference type="InterPro" id="IPR036995">
    <property type="entry name" value="MPG_sf"/>
</dbReference>
<evidence type="ECO:0000313" key="7">
    <source>
        <dbReference type="Proteomes" id="UP000744980"/>
    </source>
</evidence>
<dbReference type="FunFam" id="3.10.300.10:FF:000001">
    <property type="entry name" value="Putative 3-methyladenine DNA glycosylase"/>
    <property type="match status" value="1"/>
</dbReference>
<protein>
    <recommendedName>
        <fullName evidence="5">Putative 3-methyladenine DNA glycosylase</fullName>
        <ecNumber evidence="5">3.2.2.-</ecNumber>
    </recommendedName>
</protein>
<reference evidence="6 7" key="1">
    <citation type="submission" date="2020-01" db="EMBL/GenBank/DDBJ databases">
        <title>Draft genome assembly of Ensifer adhaerens T173.</title>
        <authorList>
            <person name="Craig J.E."/>
            <person name="Stinchcombe J.R."/>
        </authorList>
    </citation>
    <scope>NUCLEOTIDE SEQUENCE [LARGE SCALE GENOMIC DNA]</scope>
    <source>
        <strain evidence="6 7">T173</strain>
    </source>
</reference>